<comment type="caution">
    <text evidence="1">The sequence shown here is derived from an EMBL/GenBank/DDBJ whole genome shotgun (WGS) entry which is preliminary data.</text>
</comment>
<dbReference type="EMBL" id="LSSL01007782">
    <property type="protein sequence ID" value="OLY77594.1"/>
    <property type="molecule type" value="Genomic_DNA"/>
</dbReference>
<dbReference type="Proteomes" id="UP000187455">
    <property type="component" value="Unassembled WGS sequence"/>
</dbReference>
<accession>A0A1R0GL32</accession>
<sequence>MILLPQPHECVSLDPPHYPSLHISPICAVSRLLFDTHSHSHSHASASTHYTQAPTSLFFLLFLLAIQSPHVSPFDLKNDVNPVFLIKKDPPKSAYEPPPPPPLPHLAIIFFGCLSAAIGKTITP</sequence>
<reference evidence="1 2" key="1">
    <citation type="journal article" date="2016" name="Mol. Biol. Evol.">
        <title>Genome-Wide Survey of Gut Fungi (Harpellales) Reveals the First Horizontally Transferred Ubiquitin Gene from a Mosquito Host.</title>
        <authorList>
            <person name="Wang Y."/>
            <person name="White M.M."/>
            <person name="Kvist S."/>
            <person name="Moncalvo J.M."/>
        </authorList>
    </citation>
    <scope>NUCLEOTIDE SEQUENCE [LARGE SCALE GENOMIC DNA]</scope>
    <source>
        <strain evidence="1 2">ALG-7-W6</strain>
    </source>
</reference>
<evidence type="ECO:0000313" key="2">
    <source>
        <dbReference type="Proteomes" id="UP000187455"/>
    </source>
</evidence>
<protein>
    <submittedName>
        <fullName evidence="1">Uncharacterized protein</fullName>
    </submittedName>
</protein>
<dbReference type="AlphaFoldDB" id="A0A1R0GL32"/>
<organism evidence="1 2">
    <name type="scientific">Smittium mucronatum</name>
    <dbReference type="NCBI Taxonomy" id="133383"/>
    <lineage>
        <taxon>Eukaryota</taxon>
        <taxon>Fungi</taxon>
        <taxon>Fungi incertae sedis</taxon>
        <taxon>Zoopagomycota</taxon>
        <taxon>Kickxellomycotina</taxon>
        <taxon>Harpellomycetes</taxon>
        <taxon>Harpellales</taxon>
        <taxon>Legeriomycetaceae</taxon>
        <taxon>Smittium</taxon>
    </lineage>
</organism>
<keyword evidence="2" id="KW-1185">Reference proteome</keyword>
<name>A0A1R0GL32_9FUNG</name>
<gene>
    <name evidence="1" type="ORF">AYI68_g8375</name>
</gene>
<proteinExistence type="predicted"/>
<evidence type="ECO:0000313" key="1">
    <source>
        <dbReference type="EMBL" id="OLY77594.1"/>
    </source>
</evidence>